<evidence type="ECO:0000259" key="1">
    <source>
        <dbReference type="Pfam" id="PF20415"/>
    </source>
</evidence>
<keyword evidence="3" id="KW-1185">Reference proteome</keyword>
<dbReference type="EMBL" id="JARJCN010000042">
    <property type="protein sequence ID" value="KAJ7083095.1"/>
    <property type="molecule type" value="Genomic_DNA"/>
</dbReference>
<feature type="domain" description="DUF6699" evidence="1">
    <location>
        <begin position="231"/>
        <end position="359"/>
    </location>
</feature>
<dbReference type="Proteomes" id="UP001222325">
    <property type="component" value="Unassembled WGS sequence"/>
</dbReference>
<dbReference type="InterPro" id="IPR046522">
    <property type="entry name" value="DUF6699"/>
</dbReference>
<dbReference type="AlphaFoldDB" id="A0AAD6U321"/>
<evidence type="ECO:0000313" key="3">
    <source>
        <dbReference type="Proteomes" id="UP001222325"/>
    </source>
</evidence>
<reference evidence="2" key="1">
    <citation type="submission" date="2023-03" db="EMBL/GenBank/DDBJ databases">
        <title>Massive genome expansion in bonnet fungi (Mycena s.s.) driven by repeated elements and novel gene families across ecological guilds.</title>
        <authorList>
            <consortium name="Lawrence Berkeley National Laboratory"/>
            <person name="Harder C.B."/>
            <person name="Miyauchi S."/>
            <person name="Viragh M."/>
            <person name="Kuo A."/>
            <person name="Thoen E."/>
            <person name="Andreopoulos B."/>
            <person name="Lu D."/>
            <person name="Skrede I."/>
            <person name="Drula E."/>
            <person name="Henrissat B."/>
            <person name="Morin E."/>
            <person name="Kohler A."/>
            <person name="Barry K."/>
            <person name="LaButti K."/>
            <person name="Morin E."/>
            <person name="Salamov A."/>
            <person name="Lipzen A."/>
            <person name="Mereny Z."/>
            <person name="Hegedus B."/>
            <person name="Baldrian P."/>
            <person name="Stursova M."/>
            <person name="Weitz H."/>
            <person name="Taylor A."/>
            <person name="Grigoriev I.V."/>
            <person name="Nagy L.G."/>
            <person name="Martin F."/>
            <person name="Kauserud H."/>
        </authorList>
    </citation>
    <scope>NUCLEOTIDE SEQUENCE</scope>
    <source>
        <strain evidence="2">CBHHK173m</strain>
    </source>
</reference>
<accession>A0AAD6U321</accession>
<comment type="caution">
    <text evidence="2">The sequence shown here is derived from an EMBL/GenBank/DDBJ whole genome shotgun (WGS) entry which is preliminary data.</text>
</comment>
<evidence type="ECO:0000313" key="2">
    <source>
        <dbReference type="EMBL" id="KAJ7083095.1"/>
    </source>
</evidence>
<gene>
    <name evidence="2" type="ORF">B0H15DRAFT_427586</name>
</gene>
<organism evidence="2 3">
    <name type="scientific">Mycena belliarum</name>
    <dbReference type="NCBI Taxonomy" id="1033014"/>
    <lineage>
        <taxon>Eukaryota</taxon>
        <taxon>Fungi</taxon>
        <taxon>Dikarya</taxon>
        <taxon>Basidiomycota</taxon>
        <taxon>Agaricomycotina</taxon>
        <taxon>Agaricomycetes</taxon>
        <taxon>Agaricomycetidae</taxon>
        <taxon>Agaricales</taxon>
        <taxon>Marasmiineae</taxon>
        <taxon>Mycenaceae</taxon>
        <taxon>Mycena</taxon>
    </lineage>
</organism>
<name>A0AAD6U321_9AGAR</name>
<dbReference type="Pfam" id="PF20415">
    <property type="entry name" value="DUF6699"/>
    <property type="match status" value="1"/>
</dbReference>
<sequence>MQIAIREVLDAVEQEVRQLPPGRHIFPCLIMTEDGAYRFAPSGYRWDEFHQAGTRRERPTEGRRENIEAPVEPLPIPSDDGFTRADSNLECDAEDPTPDNFINIDPPDASAAAPESHVSFGGLPPWRGRPAWPSGPLNCPAISPNPLQPNLGAAVSMLALAPQTPVLYSRNRTVHIPTLPAHEWGTLYAHRRVTPRVPRRPILTPLRPAQFLMPPPQRDRNLINPDLSGPINWRVFLPPSTARMSTRRGGPLLQGPATSPPCFCAAIMFENPSLMHWAQRWGPIRVPVHSRTITVGDVLDAVHDYASQPLTQTDLALVVPEDRKKIDQGGRLRQLRGHPHVPVPLRSDVFNNTVMFGGMRVINVSAPGSYISLRLLPDLDW</sequence>
<protein>
    <recommendedName>
        <fullName evidence="1">DUF6699 domain-containing protein</fullName>
    </recommendedName>
</protein>
<proteinExistence type="predicted"/>